<keyword evidence="3" id="KW-1185">Reference proteome</keyword>
<sequence length="84" mass="9822">MHLQIFHIYLLCLIFMIFQTSQASEFSAEVEEPTLSAEDSSLEDRLLAPQIKNDMLSHKNPVITNNELKELWEKLPEYELTDIK</sequence>
<keyword evidence="1" id="KW-0732">Signal</keyword>
<proteinExistence type="predicted"/>
<evidence type="ECO:0000256" key="1">
    <source>
        <dbReference type="SAM" id="SignalP"/>
    </source>
</evidence>
<feature type="signal peptide" evidence="1">
    <location>
        <begin position="1"/>
        <end position="23"/>
    </location>
</feature>
<dbReference type="EMBL" id="JRES01000104">
    <property type="protein sequence ID" value="KNC34085.1"/>
    <property type="molecule type" value="Genomic_DNA"/>
</dbReference>
<comment type="caution">
    <text evidence="2">The sequence shown here is derived from an EMBL/GenBank/DDBJ whole genome shotgun (WGS) entry which is preliminary data.</text>
</comment>
<feature type="chain" id="PRO_5005536710" evidence="1">
    <location>
        <begin position="24"/>
        <end position="84"/>
    </location>
</feature>
<dbReference type="AlphaFoldDB" id="A0A0L0CP26"/>
<reference evidence="2 3" key="1">
    <citation type="journal article" date="2015" name="Nat. Commun.">
        <title>Lucilia cuprina genome unlocks parasitic fly biology to underpin future interventions.</title>
        <authorList>
            <person name="Anstead C.A."/>
            <person name="Korhonen P.K."/>
            <person name="Young N.D."/>
            <person name="Hall R.S."/>
            <person name="Jex A.R."/>
            <person name="Murali S.C."/>
            <person name="Hughes D.S."/>
            <person name="Lee S.F."/>
            <person name="Perry T."/>
            <person name="Stroehlein A.J."/>
            <person name="Ansell B.R."/>
            <person name="Breugelmans B."/>
            <person name="Hofmann A."/>
            <person name="Qu J."/>
            <person name="Dugan S."/>
            <person name="Lee S.L."/>
            <person name="Chao H."/>
            <person name="Dinh H."/>
            <person name="Han Y."/>
            <person name="Doddapaneni H.V."/>
            <person name="Worley K.C."/>
            <person name="Muzny D.M."/>
            <person name="Ioannidis P."/>
            <person name="Waterhouse R.M."/>
            <person name="Zdobnov E.M."/>
            <person name="James P.J."/>
            <person name="Bagnall N.H."/>
            <person name="Kotze A.C."/>
            <person name="Gibbs R.A."/>
            <person name="Richards S."/>
            <person name="Batterham P."/>
            <person name="Gasser R.B."/>
        </authorList>
    </citation>
    <scope>NUCLEOTIDE SEQUENCE [LARGE SCALE GENOMIC DNA]</scope>
    <source>
        <strain evidence="2 3">LS</strain>
        <tissue evidence="2">Full body</tissue>
    </source>
</reference>
<name>A0A0L0CP26_LUCCU</name>
<accession>A0A0L0CP26</accession>
<gene>
    <name evidence="2" type="ORF">FF38_06451</name>
</gene>
<evidence type="ECO:0000313" key="2">
    <source>
        <dbReference type="EMBL" id="KNC34085.1"/>
    </source>
</evidence>
<dbReference type="Proteomes" id="UP000037069">
    <property type="component" value="Unassembled WGS sequence"/>
</dbReference>
<organism evidence="2 3">
    <name type="scientific">Lucilia cuprina</name>
    <name type="common">Green bottle fly</name>
    <name type="synonym">Australian sheep blowfly</name>
    <dbReference type="NCBI Taxonomy" id="7375"/>
    <lineage>
        <taxon>Eukaryota</taxon>
        <taxon>Metazoa</taxon>
        <taxon>Ecdysozoa</taxon>
        <taxon>Arthropoda</taxon>
        <taxon>Hexapoda</taxon>
        <taxon>Insecta</taxon>
        <taxon>Pterygota</taxon>
        <taxon>Neoptera</taxon>
        <taxon>Endopterygota</taxon>
        <taxon>Diptera</taxon>
        <taxon>Brachycera</taxon>
        <taxon>Muscomorpha</taxon>
        <taxon>Oestroidea</taxon>
        <taxon>Calliphoridae</taxon>
        <taxon>Luciliinae</taxon>
        <taxon>Lucilia</taxon>
    </lineage>
</organism>
<protein>
    <submittedName>
        <fullName evidence="2">Uncharacterized protein</fullName>
    </submittedName>
</protein>
<evidence type="ECO:0000313" key="3">
    <source>
        <dbReference type="Proteomes" id="UP000037069"/>
    </source>
</evidence>